<organism evidence="1 2">
    <name type="scientific">Ditylenchus dipsaci</name>
    <dbReference type="NCBI Taxonomy" id="166011"/>
    <lineage>
        <taxon>Eukaryota</taxon>
        <taxon>Metazoa</taxon>
        <taxon>Ecdysozoa</taxon>
        <taxon>Nematoda</taxon>
        <taxon>Chromadorea</taxon>
        <taxon>Rhabditida</taxon>
        <taxon>Tylenchina</taxon>
        <taxon>Tylenchomorpha</taxon>
        <taxon>Sphaerularioidea</taxon>
        <taxon>Anguinidae</taxon>
        <taxon>Anguininae</taxon>
        <taxon>Ditylenchus</taxon>
    </lineage>
</organism>
<keyword evidence="1" id="KW-1185">Reference proteome</keyword>
<dbReference type="Proteomes" id="UP000887574">
    <property type="component" value="Unplaced"/>
</dbReference>
<dbReference type="AlphaFoldDB" id="A0A915DQS3"/>
<proteinExistence type="predicted"/>
<protein>
    <submittedName>
        <fullName evidence="2">Uncharacterized protein</fullName>
    </submittedName>
</protein>
<accession>A0A915DQS3</accession>
<sequence length="155" mass="17625">MKLSLEACKRSPFRDFDMHFWRGNESLQCFVVSCTAAFGEGPTLRVVCECANFTTTILEATTIGGGRNPFEELNDHIRCTHHTNTYCTVCRALRALPKAPTDIMADDTKQCLENGHLFKWPYSVLWCLKKWTADAVSVCPWLATSFAWQTWSGRH</sequence>
<name>A0A915DQS3_9BILA</name>
<evidence type="ECO:0000313" key="1">
    <source>
        <dbReference type="Proteomes" id="UP000887574"/>
    </source>
</evidence>
<reference evidence="2" key="1">
    <citation type="submission" date="2022-11" db="UniProtKB">
        <authorList>
            <consortium name="WormBaseParasite"/>
        </authorList>
    </citation>
    <scope>IDENTIFICATION</scope>
</reference>
<dbReference type="WBParaSite" id="jg22543">
    <property type="protein sequence ID" value="jg22543"/>
    <property type="gene ID" value="jg22543"/>
</dbReference>
<evidence type="ECO:0000313" key="2">
    <source>
        <dbReference type="WBParaSite" id="jg22543"/>
    </source>
</evidence>